<dbReference type="STRING" id="1759059.ATE48_07665"/>
<keyword evidence="2" id="KW-0472">Membrane</keyword>
<evidence type="ECO:0000313" key="3">
    <source>
        <dbReference type="EMBL" id="ANP45808.1"/>
    </source>
</evidence>
<gene>
    <name evidence="3" type="ORF">ATE48_07665</name>
</gene>
<protein>
    <submittedName>
        <fullName evidence="3">Uncharacterized protein</fullName>
    </submittedName>
</protein>
<dbReference type="Proteomes" id="UP000092498">
    <property type="component" value="Chromosome"/>
</dbReference>
<evidence type="ECO:0000256" key="1">
    <source>
        <dbReference type="SAM" id="MobiDB-lite"/>
    </source>
</evidence>
<feature type="region of interest" description="Disordered" evidence="1">
    <location>
        <begin position="1"/>
        <end position="31"/>
    </location>
</feature>
<reference evidence="3 4" key="1">
    <citation type="submission" date="2015-11" db="EMBL/GenBank/DDBJ databases">
        <title>Whole-Genome Sequence of Candidatus Oderbacter manganicum from the National Park Lower Oder Valley, Germany.</title>
        <authorList>
            <person name="Braun B."/>
            <person name="Liere K."/>
            <person name="Szewzyk U."/>
        </authorList>
    </citation>
    <scope>NUCLEOTIDE SEQUENCE [LARGE SCALE GENOMIC DNA]</scope>
    <source>
        <strain evidence="3 4">OTSz_A_272</strain>
    </source>
</reference>
<evidence type="ECO:0000256" key="2">
    <source>
        <dbReference type="SAM" id="Phobius"/>
    </source>
</evidence>
<organism evidence="3 4">
    <name type="scientific">Candidatus Viadribacter manganicus</name>
    <dbReference type="NCBI Taxonomy" id="1759059"/>
    <lineage>
        <taxon>Bacteria</taxon>
        <taxon>Pseudomonadati</taxon>
        <taxon>Pseudomonadota</taxon>
        <taxon>Alphaproteobacteria</taxon>
        <taxon>Hyphomonadales</taxon>
        <taxon>Hyphomonadaceae</taxon>
        <taxon>Candidatus Viadribacter</taxon>
    </lineage>
</organism>
<dbReference type="KEGG" id="cbot:ATE48_07665"/>
<feature type="transmembrane region" description="Helical" evidence="2">
    <location>
        <begin position="76"/>
        <end position="95"/>
    </location>
</feature>
<keyword evidence="2" id="KW-0812">Transmembrane</keyword>
<sequence length="99" mass="10333">MKIAPTHLAQTRAHQDLASWENEGGSTRSVAKTTQARVVTIGWPPASVINPIPATLSGADKGMADTNSLTMMRVSLLLLVPALGSLAIFWGAVAANGPR</sequence>
<accession>A0A1B1AGX2</accession>
<keyword evidence="2" id="KW-1133">Transmembrane helix</keyword>
<dbReference type="AlphaFoldDB" id="A0A1B1AGX2"/>
<keyword evidence="4" id="KW-1185">Reference proteome</keyword>
<evidence type="ECO:0000313" key="4">
    <source>
        <dbReference type="Proteomes" id="UP000092498"/>
    </source>
</evidence>
<name>A0A1B1AGX2_9PROT</name>
<dbReference type="EMBL" id="CP013244">
    <property type="protein sequence ID" value="ANP45808.1"/>
    <property type="molecule type" value="Genomic_DNA"/>
</dbReference>
<dbReference type="InParanoid" id="A0A1B1AGX2"/>
<proteinExistence type="predicted"/>